<dbReference type="InterPro" id="IPR003439">
    <property type="entry name" value="ABC_transporter-like_ATP-bd"/>
</dbReference>
<sequence>MKDVLVALALACRADPSAVALLVLAALCAGGAPVLSAWLTKLLLDGITQPSPGALRHLLVWAGSLAAAGVISALVPHAAVYAGNRLSRRVKLTVRDRLFTKTGTLQGLAQLEDPRFHNRLMLAQQAGSESPGQILTSLLGLLQGGLTLGGFLVALILLSPVMAGVVTAAVIPALLAETALNRRRAGLRWRLGPAERREIFYTDLLRDLKAAKEVRLFGLAGFLRGRMLSEMRTINAAKDRLDRRALHTQGGLSLLSAAVAGAGLVWATRAALSGEFTAGDVAMFAASVAGAQGSLASVVRSLSGVHDAMLMFGHHQAVMRTPSTLPVPAAACAVPPLRRGIEFRGVWFRYAEDQPWILRGVDLFIASGETTALVGHNGEGKSTLVKLLCRLYDPTRGVVLWDGVDLRDLDPAELRERMSAVFQDYTCYDLTAGENIGLGDLSALGDRPRVAVAARRAGVHDLIDGLPHGYDTFLSRMFENPADDDPASGMLLSGGQWQRVALARAFLRDDRDLLILDEPSSGLDAEAEYEIHKRLGEYRAGRTSLLISHRMGTTRAADHIAVLSDGRIAEQGDHGRLLAAGGIYARLFRTQSRGYREPDEAEADLSR</sequence>
<keyword evidence="3" id="KW-0547">Nucleotide-binding</keyword>
<dbReference type="PANTHER" id="PTHR43394:SF1">
    <property type="entry name" value="ATP-BINDING CASSETTE SUB-FAMILY B MEMBER 10, MITOCHONDRIAL"/>
    <property type="match status" value="1"/>
</dbReference>
<dbReference type="Proteomes" id="UP000037773">
    <property type="component" value="Unassembled WGS sequence"/>
</dbReference>
<accession>A0A0N0S6D4</accession>
<dbReference type="SUPFAM" id="SSF90123">
    <property type="entry name" value="ABC transporter transmembrane region"/>
    <property type="match status" value="1"/>
</dbReference>
<proteinExistence type="predicted"/>
<keyword evidence="2 7" id="KW-0812">Transmembrane</keyword>
<dbReference type="InterPro" id="IPR039421">
    <property type="entry name" value="Type_1_exporter"/>
</dbReference>
<keyword evidence="4" id="KW-0067">ATP-binding</keyword>
<dbReference type="AlphaFoldDB" id="A0A0N0S6D4"/>
<dbReference type="GO" id="GO:0016887">
    <property type="term" value="F:ATP hydrolysis activity"/>
    <property type="evidence" value="ECO:0007669"/>
    <property type="project" value="InterPro"/>
</dbReference>
<dbReference type="PANTHER" id="PTHR43394">
    <property type="entry name" value="ATP-DEPENDENT PERMEASE MDL1, MITOCHONDRIAL"/>
    <property type="match status" value="1"/>
</dbReference>
<dbReference type="GO" id="GO:0015421">
    <property type="term" value="F:ABC-type oligopeptide transporter activity"/>
    <property type="evidence" value="ECO:0007669"/>
    <property type="project" value="TreeGrafter"/>
</dbReference>
<feature type="transmembrane region" description="Helical" evidence="7">
    <location>
        <begin position="134"/>
        <end position="155"/>
    </location>
</feature>
<dbReference type="InterPro" id="IPR036640">
    <property type="entry name" value="ABC1_TM_sf"/>
</dbReference>
<dbReference type="EMBL" id="LGCN01000096">
    <property type="protein sequence ID" value="KOT41687.1"/>
    <property type="molecule type" value="Genomic_DNA"/>
</dbReference>
<evidence type="ECO:0000259" key="8">
    <source>
        <dbReference type="PROSITE" id="PS50893"/>
    </source>
</evidence>
<dbReference type="InterPro" id="IPR003593">
    <property type="entry name" value="AAA+_ATPase"/>
</dbReference>
<evidence type="ECO:0000256" key="5">
    <source>
        <dbReference type="ARBA" id="ARBA00022989"/>
    </source>
</evidence>
<organism evidence="10 11">
    <name type="scientific">Streptomyces caelestis</name>
    <dbReference type="NCBI Taxonomy" id="36816"/>
    <lineage>
        <taxon>Bacteria</taxon>
        <taxon>Bacillati</taxon>
        <taxon>Actinomycetota</taxon>
        <taxon>Actinomycetes</taxon>
        <taxon>Kitasatosporales</taxon>
        <taxon>Streptomycetaceae</taxon>
        <taxon>Streptomyces</taxon>
    </lineage>
</organism>
<feature type="domain" description="ABC transporter" evidence="8">
    <location>
        <begin position="341"/>
        <end position="590"/>
    </location>
</feature>
<dbReference type="InterPro" id="IPR027417">
    <property type="entry name" value="P-loop_NTPase"/>
</dbReference>
<feature type="transmembrane region" description="Helical" evidence="7">
    <location>
        <begin position="250"/>
        <end position="269"/>
    </location>
</feature>
<reference evidence="10 11" key="1">
    <citation type="submission" date="2015-07" db="EMBL/GenBank/DDBJ databases">
        <authorList>
            <person name="Noorani M."/>
        </authorList>
    </citation>
    <scope>NUCLEOTIDE SEQUENCE [LARGE SCALE GENOMIC DNA]</scope>
    <source>
        <strain evidence="10 11">NRRL B-24567</strain>
    </source>
</reference>
<dbReference type="Gene3D" id="3.40.50.300">
    <property type="entry name" value="P-loop containing nucleotide triphosphate hydrolases"/>
    <property type="match status" value="1"/>
</dbReference>
<evidence type="ECO:0000256" key="1">
    <source>
        <dbReference type="ARBA" id="ARBA00004651"/>
    </source>
</evidence>
<evidence type="ECO:0000256" key="3">
    <source>
        <dbReference type="ARBA" id="ARBA00022741"/>
    </source>
</evidence>
<evidence type="ECO:0000256" key="2">
    <source>
        <dbReference type="ARBA" id="ARBA00022692"/>
    </source>
</evidence>
<dbReference type="SUPFAM" id="SSF52540">
    <property type="entry name" value="P-loop containing nucleoside triphosphate hydrolases"/>
    <property type="match status" value="1"/>
</dbReference>
<evidence type="ECO:0000256" key="6">
    <source>
        <dbReference type="ARBA" id="ARBA00023136"/>
    </source>
</evidence>
<evidence type="ECO:0000256" key="4">
    <source>
        <dbReference type="ARBA" id="ARBA00022840"/>
    </source>
</evidence>
<comment type="subcellular location">
    <subcellularLocation>
        <location evidence="1">Cell membrane</location>
        <topology evidence="1">Multi-pass membrane protein</topology>
    </subcellularLocation>
</comment>
<keyword evidence="6 7" id="KW-0472">Membrane</keyword>
<comment type="caution">
    <text evidence="10">The sequence shown here is derived from an EMBL/GenBank/DDBJ whole genome shotgun (WGS) entry which is preliminary data.</text>
</comment>
<dbReference type="GO" id="GO:0005524">
    <property type="term" value="F:ATP binding"/>
    <property type="evidence" value="ECO:0007669"/>
    <property type="project" value="UniProtKB-KW"/>
</dbReference>
<dbReference type="Pfam" id="PF00005">
    <property type="entry name" value="ABC_tran"/>
    <property type="match status" value="1"/>
</dbReference>
<dbReference type="InterPro" id="IPR017871">
    <property type="entry name" value="ABC_transporter-like_CS"/>
</dbReference>
<dbReference type="SMART" id="SM00382">
    <property type="entry name" value="AAA"/>
    <property type="match status" value="1"/>
</dbReference>
<feature type="domain" description="ABC transmembrane type-1" evidence="9">
    <location>
        <begin position="20"/>
        <end position="307"/>
    </location>
</feature>
<keyword evidence="5 7" id="KW-1133">Transmembrane helix</keyword>
<dbReference type="PROSITE" id="PS50929">
    <property type="entry name" value="ABC_TM1F"/>
    <property type="match status" value="1"/>
</dbReference>
<feature type="transmembrane region" description="Helical" evidence="7">
    <location>
        <begin position="58"/>
        <end position="82"/>
    </location>
</feature>
<protein>
    <submittedName>
        <fullName evidence="10">Multidrug ABC transporter permease</fullName>
    </submittedName>
</protein>
<evidence type="ECO:0000259" key="9">
    <source>
        <dbReference type="PROSITE" id="PS50929"/>
    </source>
</evidence>
<evidence type="ECO:0000313" key="11">
    <source>
        <dbReference type="Proteomes" id="UP000037773"/>
    </source>
</evidence>
<dbReference type="GO" id="GO:0005886">
    <property type="term" value="C:plasma membrane"/>
    <property type="evidence" value="ECO:0007669"/>
    <property type="project" value="UniProtKB-SubCell"/>
</dbReference>
<gene>
    <name evidence="10" type="ORF">ADK41_09960</name>
</gene>
<evidence type="ECO:0000313" key="10">
    <source>
        <dbReference type="EMBL" id="KOT41687.1"/>
    </source>
</evidence>
<feature type="transmembrane region" description="Helical" evidence="7">
    <location>
        <begin position="161"/>
        <end position="180"/>
    </location>
</feature>
<dbReference type="PATRIC" id="fig|36816.3.peg.2148"/>
<dbReference type="PROSITE" id="PS00211">
    <property type="entry name" value="ABC_TRANSPORTER_1"/>
    <property type="match status" value="1"/>
</dbReference>
<evidence type="ECO:0000256" key="7">
    <source>
        <dbReference type="SAM" id="Phobius"/>
    </source>
</evidence>
<name>A0A0N0S6D4_9ACTN</name>
<dbReference type="InterPro" id="IPR011527">
    <property type="entry name" value="ABC1_TM_dom"/>
</dbReference>
<dbReference type="PROSITE" id="PS50893">
    <property type="entry name" value="ABC_TRANSPORTER_2"/>
    <property type="match status" value="1"/>
</dbReference>
<keyword evidence="11" id="KW-1185">Reference proteome</keyword>
<dbReference type="Gene3D" id="1.20.1560.10">
    <property type="entry name" value="ABC transporter type 1, transmembrane domain"/>
    <property type="match status" value="1"/>
</dbReference>